<dbReference type="InterPro" id="IPR016181">
    <property type="entry name" value="Acyl_CoA_acyltransferase"/>
</dbReference>
<keyword evidence="5" id="KW-0012">Acyltransferase</keyword>
<evidence type="ECO:0000256" key="4">
    <source>
        <dbReference type="ARBA" id="ARBA00022984"/>
    </source>
</evidence>
<evidence type="ECO:0000256" key="2">
    <source>
        <dbReference type="ARBA" id="ARBA00022679"/>
    </source>
</evidence>
<keyword evidence="6" id="KW-0961">Cell wall biogenesis/degradation</keyword>
<dbReference type="PANTHER" id="PTHR36174:SF1">
    <property type="entry name" value="LIPID II:GLYCINE GLYCYLTRANSFERASE"/>
    <property type="match status" value="1"/>
</dbReference>
<accession>A0A9E7ARL1</accession>
<dbReference type="InterPro" id="IPR050644">
    <property type="entry name" value="PG_Glycine_Bridge_Synth"/>
</dbReference>
<evidence type="ECO:0000259" key="7">
    <source>
        <dbReference type="Pfam" id="PF13480"/>
    </source>
</evidence>
<reference evidence="8" key="1">
    <citation type="submission" date="2022-05" db="EMBL/GenBank/DDBJ databases">
        <title>Using nanopore sequencing to obtain complete genomes from saliva samples.</title>
        <authorList>
            <person name="Baker J.L."/>
        </authorList>
    </citation>
    <scope>NUCLEOTIDE SEQUENCE</scope>
    <source>
        <strain evidence="8">JCVI-JB-Ag32</strain>
    </source>
</reference>
<name>A0A9E7ARL1_9ACTO</name>
<evidence type="ECO:0000313" key="9">
    <source>
        <dbReference type="Proteomes" id="UP000830236"/>
    </source>
</evidence>
<dbReference type="KEGG" id="agh:M3I41_04145"/>
<evidence type="ECO:0000313" key="8">
    <source>
        <dbReference type="EMBL" id="UQF80457.1"/>
    </source>
</evidence>
<dbReference type="SUPFAM" id="SSF55729">
    <property type="entry name" value="Acyl-CoA N-acyltransferases (Nat)"/>
    <property type="match status" value="2"/>
</dbReference>
<dbReference type="Pfam" id="PF13480">
    <property type="entry name" value="Acetyltransf_6"/>
    <property type="match status" value="1"/>
</dbReference>
<sequence>MTRTETLRRLTAKEAEKLLSGRDYPIEQSAAWARYEKALGHQVWGRYVYEDGQQPVAYVVLYTNEIGGRPFLWAKHGPIWFKEQSPEREAHLRSLLIPEVRRRDKNIAFVRMHARFSAPDCHELLNTLTYDRTYIIDLTGRTPEKIAAAMPKDGRRGVKRAERVAKEAGVVIKDETGMDRATFDEVYRVLEETSERDGFTPHSADVYWTMLTTLGEQARMYVARLDGRPVAWVLVTVNGISSVAYYGASTTADRATRAAEATDWYAACDLAAKGYKGYDFMGAGSTRVPELYSVGMYKKRFAQHPTEVDGAWDVPVQRPVFEALVAAKKAKHLVRKATVVAAKASEAIKR</sequence>
<gene>
    <name evidence="8" type="ORF">M3I41_04145</name>
</gene>
<comment type="similarity">
    <text evidence="1">Belongs to the FemABX family.</text>
</comment>
<dbReference type="Proteomes" id="UP000830236">
    <property type="component" value="Chromosome"/>
</dbReference>
<dbReference type="PANTHER" id="PTHR36174">
    <property type="entry name" value="LIPID II:GLYCINE GLYCYLTRANSFERASE"/>
    <property type="match status" value="1"/>
</dbReference>
<keyword evidence="2" id="KW-0808">Transferase</keyword>
<dbReference type="AlphaFoldDB" id="A0A9E7ARL1"/>
<keyword evidence="4" id="KW-0573">Peptidoglycan synthesis</keyword>
<dbReference type="InterPro" id="IPR003447">
    <property type="entry name" value="FEMABX"/>
</dbReference>
<dbReference type="EMBL" id="CP097095">
    <property type="protein sequence ID" value="UQF80457.1"/>
    <property type="molecule type" value="Genomic_DNA"/>
</dbReference>
<evidence type="ECO:0000256" key="3">
    <source>
        <dbReference type="ARBA" id="ARBA00022960"/>
    </source>
</evidence>
<dbReference type="GO" id="GO:0016755">
    <property type="term" value="F:aminoacyltransferase activity"/>
    <property type="evidence" value="ECO:0007669"/>
    <property type="project" value="InterPro"/>
</dbReference>
<dbReference type="GO" id="GO:0071555">
    <property type="term" value="P:cell wall organization"/>
    <property type="evidence" value="ECO:0007669"/>
    <property type="project" value="UniProtKB-KW"/>
</dbReference>
<evidence type="ECO:0000256" key="6">
    <source>
        <dbReference type="ARBA" id="ARBA00023316"/>
    </source>
</evidence>
<feature type="domain" description="BioF2-like acetyltransferase" evidence="7">
    <location>
        <begin position="154"/>
        <end position="283"/>
    </location>
</feature>
<dbReference type="InterPro" id="IPR038740">
    <property type="entry name" value="BioF2-like_GNAT_dom"/>
</dbReference>
<evidence type="ECO:0000256" key="1">
    <source>
        <dbReference type="ARBA" id="ARBA00009943"/>
    </source>
</evidence>
<organism evidence="8 9">
    <name type="scientific">Actinomyces graevenitzii</name>
    <dbReference type="NCBI Taxonomy" id="55565"/>
    <lineage>
        <taxon>Bacteria</taxon>
        <taxon>Bacillati</taxon>
        <taxon>Actinomycetota</taxon>
        <taxon>Actinomycetes</taxon>
        <taxon>Actinomycetales</taxon>
        <taxon>Actinomycetaceae</taxon>
        <taxon>Actinomyces</taxon>
    </lineage>
</organism>
<evidence type="ECO:0000256" key="5">
    <source>
        <dbReference type="ARBA" id="ARBA00023315"/>
    </source>
</evidence>
<dbReference type="GO" id="GO:0009252">
    <property type="term" value="P:peptidoglycan biosynthetic process"/>
    <property type="evidence" value="ECO:0007669"/>
    <property type="project" value="UniProtKB-KW"/>
</dbReference>
<protein>
    <submittedName>
        <fullName evidence="8">Peptidoglycan bridge formation glycyltransferase FemA/FemB family protein</fullName>
    </submittedName>
</protein>
<dbReference type="GO" id="GO:0008360">
    <property type="term" value="P:regulation of cell shape"/>
    <property type="evidence" value="ECO:0007669"/>
    <property type="project" value="UniProtKB-KW"/>
</dbReference>
<keyword evidence="3" id="KW-0133">Cell shape</keyword>
<dbReference type="Gene3D" id="3.40.630.30">
    <property type="match status" value="1"/>
</dbReference>
<dbReference type="PROSITE" id="PS51191">
    <property type="entry name" value="FEMABX"/>
    <property type="match status" value="1"/>
</dbReference>
<proteinExistence type="inferred from homology"/>